<keyword evidence="1" id="KW-0732">Signal</keyword>
<sequence>MNKTALRAMIVSAALIPAAAYAQSAGSVTTDLNLRSGPGSNYPVLTTIPAGDEVVVNGCVTDTSWCQVSFAGKNGYAYAQYLTVAADTGEAVVVSERRGLLPQIAAETIDAVGNTAGAVTGALIGGTVGLVSGGVGGMGKGMTKGAERGANSFQLADTTVVYVQEHPVQPIYLDGEVMVGVGVPTDVELYEVPQSPYRYVNINDTMVLVDPNSREVVYVFS</sequence>
<dbReference type="RefSeq" id="WP_111342898.1">
    <property type="nucleotide sequence ID" value="NZ_JAIWKD010000001.1"/>
</dbReference>
<protein>
    <recommendedName>
        <fullName evidence="2">SH3b domain-containing protein</fullName>
    </recommendedName>
</protein>
<organism evidence="3 4">
    <name type="scientific">Acuticoccus sediminis</name>
    <dbReference type="NCBI Taxonomy" id="2184697"/>
    <lineage>
        <taxon>Bacteria</taxon>
        <taxon>Pseudomonadati</taxon>
        <taxon>Pseudomonadota</taxon>
        <taxon>Alphaproteobacteria</taxon>
        <taxon>Hyphomicrobiales</taxon>
        <taxon>Amorphaceae</taxon>
        <taxon>Acuticoccus</taxon>
    </lineage>
</organism>
<dbReference type="Pfam" id="PF06823">
    <property type="entry name" value="DUF1236"/>
    <property type="match status" value="1"/>
</dbReference>
<feature type="signal peptide" evidence="1">
    <location>
        <begin position="1"/>
        <end position="22"/>
    </location>
</feature>
<dbReference type="OrthoDB" id="102964at2"/>
<comment type="caution">
    <text evidence="3">The sequence shown here is derived from an EMBL/GenBank/DDBJ whole genome shotgun (WGS) entry which is preliminary data.</text>
</comment>
<reference evidence="3 4" key="1">
    <citation type="submission" date="2018-05" db="EMBL/GenBank/DDBJ databases">
        <title>Acuticoccus sediminis sp. nov., isolated from deep-sea sediment of Indian Ocean.</title>
        <authorList>
            <person name="Liu X."/>
            <person name="Lai Q."/>
            <person name="Du Y."/>
            <person name="Sun F."/>
            <person name="Zhang X."/>
            <person name="Wang S."/>
            <person name="Shao Z."/>
        </authorList>
    </citation>
    <scope>NUCLEOTIDE SEQUENCE [LARGE SCALE GENOMIC DNA]</scope>
    <source>
        <strain evidence="3 4">PTG4-2</strain>
    </source>
</reference>
<dbReference type="Pfam" id="PF08239">
    <property type="entry name" value="SH3_3"/>
    <property type="match status" value="1"/>
</dbReference>
<evidence type="ECO:0000256" key="1">
    <source>
        <dbReference type="SAM" id="SignalP"/>
    </source>
</evidence>
<keyword evidence="4" id="KW-1185">Reference proteome</keyword>
<accession>A0A8B2P409</accession>
<gene>
    <name evidence="3" type="ORF">DLJ53_05165</name>
</gene>
<dbReference type="Proteomes" id="UP000249590">
    <property type="component" value="Unassembled WGS sequence"/>
</dbReference>
<feature type="chain" id="PRO_5033018562" description="SH3b domain-containing protein" evidence="1">
    <location>
        <begin position="23"/>
        <end position="221"/>
    </location>
</feature>
<dbReference type="SMART" id="SM00287">
    <property type="entry name" value="SH3b"/>
    <property type="match status" value="1"/>
</dbReference>
<name>A0A8B2P409_9HYPH</name>
<evidence type="ECO:0000259" key="2">
    <source>
        <dbReference type="PROSITE" id="PS51781"/>
    </source>
</evidence>
<proteinExistence type="predicted"/>
<dbReference type="AlphaFoldDB" id="A0A8B2P409"/>
<dbReference type="InterPro" id="IPR009642">
    <property type="entry name" value="DUF1236"/>
</dbReference>
<evidence type="ECO:0000313" key="4">
    <source>
        <dbReference type="Proteomes" id="UP000249590"/>
    </source>
</evidence>
<dbReference type="InterPro" id="IPR003646">
    <property type="entry name" value="SH3-like_bac-type"/>
</dbReference>
<dbReference type="PROSITE" id="PS51781">
    <property type="entry name" value="SH3B"/>
    <property type="match status" value="1"/>
</dbReference>
<feature type="domain" description="SH3b" evidence="2">
    <location>
        <begin position="22"/>
        <end position="86"/>
    </location>
</feature>
<dbReference type="Gene3D" id="2.30.30.40">
    <property type="entry name" value="SH3 Domains"/>
    <property type="match status" value="1"/>
</dbReference>
<dbReference type="EMBL" id="QHHQ01000001">
    <property type="protein sequence ID" value="RAI03862.1"/>
    <property type="molecule type" value="Genomic_DNA"/>
</dbReference>
<evidence type="ECO:0000313" key="3">
    <source>
        <dbReference type="EMBL" id="RAI03862.1"/>
    </source>
</evidence>